<accession>A0A9J5W067</accession>
<gene>
    <name evidence="1" type="ORF">H5410_064218</name>
</gene>
<reference evidence="1" key="1">
    <citation type="submission" date="2020-09" db="EMBL/GenBank/DDBJ databases">
        <title>De no assembly of potato wild relative species, Solanum commersonii.</title>
        <authorList>
            <person name="Cho K."/>
        </authorList>
    </citation>
    <scope>NUCLEOTIDE SEQUENCE</scope>
    <source>
        <strain evidence="1">LZ3.2</strain>
        <tissue evidence="1">Leaf</tissue>
    </source>
</reference>
<dbReference type="EMBL" id="JACXVP010000050">
    <property type="protein sequence ID" value="KAG5568764.1"/>
    <property type="molecule type" value="Genomic_DNA"/>
</dbReference>
<dbReference type="OrthoDB" id="6772952at2759"/>
<dbReference type="AlphaFoldDB" id="A0A9J5W067"/>
<organism evidence="1 2">
    <name type="scientific">Solanum commersonii</name>
    <name type="common">Commerson's wild potato</name>
    <name type="synonym">Commerson's nightshade</name>
    <dbReference type="NCBI Taxonomy" id="4109"/>
    <lineage>
        <taxon>Eukaryota</taxon>
        <taxon>Viridiplantae</taxon>
        <taxon>Streptophyta</taxon>
        <taxon>Embryophyta</taxon>
        <taxon>Tracheophyta</taxon>
        <taxon>Spermatophyta</taxon>
        <taxon>Magnoliopsida</taxon>
        <taxon>eudicotyledons</taxon>
        <taxon>Gunneridae</taxon>
        <taxon>Pentapetalae</taxon>
        <taxon>asterids</taxon>
        <taxon>lamiids</taxon>
        <taxon>Solanales</taxon>
        <taxon>Solanaceae</taxon>
        <taxon>Solanoideae</taxon>
        <taxon>Solaneae</taxon>
        <taxon>Solanum</taxon>
    </lineage>
</organism>
<sequence length="183" mass="21118">MAMIFVPIILKISLPNLALVDLIPNWLNSQKEIDNLLQKGLIKPSNIMVAVSLMLITQPIFGAFDLSRKNDSYSIHLLNLHQNSPILLPIRRIVRLRKFKLHFPILQEFISRDLVRYMTCKKDHKSLTNSLTDLVKTIKERVKSLPCLTLANPRLAKDCRDGRCLIWVMEKTDLSRKKYATSL</sequence>
<comment type="caution">
    <text evidence="1">The sequence shown here is derived from an EMBL/GenBank/DDBJ whole genome shotgun (WGS) entry which is preliminary data.</text>
</comment>
<evidence type="ECO:0000313" key="1">
    <source>
        <dbReference type="EMBL" id="KAG5568764.1"/>
    </source>
</evidence>
<proteinExistence type="predicted"/>
<keyword evidence="2" id="KW-1185">Reference proteome</keyword>
<protein>
    <submittedName>
        <fullName evidence="1">Uncharacterized protein</fullName>
    </submittedName>
</protein>
<name>A0A9J5W067_SOLCO</name>
<evidence type="ECO:0000313" key="2">
    <source>
        <dbReference type="Proteomes" id="UP000824120"/>
    </source>
</evidence>
<dbReference type="Proteomes" id="UP000824120">
    <property type="component" value="Unassembled WGS sequence"/>
</dbReference>